<dbReference type="GO" id="GO:0020037">
    <property type="term" value="F:heme binding"/>
    <property type="evidence" value="ECO:0007669"/>
    <property type="project" value="InterPro"/>
</dbReference>
<dbReference type="Pfam" id="PF00067">
    <property type="entry name" value="p450"/>
    <property type="match status" value="2"/>
</dbReference>
<evidence type="ECO:0000256" key="4">
    <source>
        <dbReference type="ARBA" id="ARBA00023002"/>
    </source>
</evidence>
<dbReference type="PRINTS" id="PR00359">
    <property type="entry name" value="BP450"/>
</dbReference>
<dbReference type="SUPFAM" id="SSF48264">
    <property type="entry name" value="Cytochrome P450"/>
    <property type="match status" value="1"/>
</dbReference>
<dbReference type="AlphaFoldDB" id="A0A6J7D3L7"/>
<dbReference type="InterPro" id="IPR002397">
    <property type="entry name" value="Cyt_P450_B"/>
</dbReference>
<name>A0A6J7D3L7_9ZZZZ</name>
<organism evidence="7">
    <name type="scientific">freshwater metagenome</name>
    <dbReference type="NCBI Taxonomy" id="449393"/>
    <lineage>
        <taxon>unclassified sequences</taxon>
        <taxon>metagenomes</taxon>
        <taxon>ecological metagenomes</taxon>
    </lineage>
</organism>
<keyword evidence="6" id="KW-0503">Monooxygenase</keyword>
<keyword evidence="2" id="KW-0349">Heme</keyword>
<comment type="similarity">
    <text evidence="1">Belongs to the cytochrome P450 family.</text>
</comment>
<proteinExistence type="inferred from homology"/>
<dbReference type="Gene3D" id="1.10.630.10">
    <property type="entry name" value="Cytochrome P450"/>
    <property type="match status" value="1"/>
</dbReference>
<dbReference type="GO" id="GO:0005506">
    <property type="term" value="F:iron ion binding"/>
    <property type="evidence" value="ECO:0007669"/>
    <property type="project" value="InterPro"/>
</dbReference>
<sequence length="409" mass="45254">MVHYDPSEPGWSANPGPLFDQLREENPVHFTPAGYWVVTKHADANAILRHKGASADALNGDPAKAPKGMRRDSRAEELQNIRVTGIDNRPFLFRDAPDHTRLRGLVQRAFTPRRVNELRPFIEERTRAIIAKHLDGAPFDAVRELAWAIPVAVICEMLDIPDEDHERFEQESAMLARGLDPDFLLSDEDRAARDQAILHFGLYFHGLFAKRRANPGNDLLSALVAARDGEDSLTEGELLSTAILLLVAGHETTMNLISGSLLALAQDPVAQELLRTHPELDRTATDEFLRIVSPVQLTGRTLTEDIEIPGAVLDKGSIVFILIGSANRDPEVFANPTALILDREPNPHLGFGFGMHHCLGAPLARLESSIVLRELLNATTSFSLAEPEVRYRPNVVLRGLETLPLILHS</sequence>
<dbReference type="CDD" id="cd20625">
    <property type="entry name" value="CYP164-like"/>
    <property type="match status" value="1"/>
</dbReference>
<dbReference type="GO" id="GO:0004497">
    <property type="term" value="F:monooxygenase activity"/>
    <property type="evidence" value="ECO:0007669"/>
    <property type="project" value="UniProtKB-KW"/>
</dbReference>
<dbReference type="PANTHER" id="PTHR46696:SF1">
    <property type="entry name" value="CYTOCHROME P450 YJIB-RELATED"/>
    <property type="match status" value="1"/>
</dbReference>
<evidence type="ECO:0000313" key="7">
    <source>
        <dbReference type="EMBL" id="CAB4864761.1"/>
    </source>
</evidence>
<dbReference type="PANTHER" id="PTHR46696">
    <property type="entry name" value="P450, PUTATIVE (EUROFUNG)-RELATED"/>
    <property type="match status" value="1"/>
</dbReference>
<evidence type="ECO:0000256" key="3">
    <source>
        <dbReference type="ARBA" id="ARBA00022723"/>
    </source>
</evidence>
<dbReference type="EMBL" id="CAFBLN010000012">
    <property type="protein sequence ID" value="CAB4864761.1"/>
    <property type="molecule type" value="Genomic_DNA"/>
</dbReference>
<accession>A0A6J7D3L7</accession>
<keyword evidence="5" id="KW-0408">Iron</keyword>
<evidence type="ECO:0000256" key="1">
    <source>
        <dbReference type="ARBA" id="ARBA00010617"/>
    </source>
</evidence>
<dbReference type="InterPro" id="IPR001128">
    <property type="entry name" value="Cyt_P450"/>
</dbReference>
<dbReference type="GO" id="GO:0016705">
    <property type="term" value="F:oxidoreductase activity, acting on paired donors, with incorporation or reduction of molecular oxygen"/>
    <property type="evidence" value="ECO:0007669"/>
    <property type="project" value="InterPro"/>
</dbReference>
<evidence type="ECO:0000256" key="5">
    <source>
        <dbReference type="ARBA" id="ARBA00023004"/>
    </source>
</evidence>
<evidence type="ECO:0000256" key="2">
    <source>
        <dbReference type="ARBA" id="ARBA00022617"/>
    </source>
</evidence>
<keyword evidence="4" id="KW-0560">Oxidoreductase</keyword>
<dbReference type="InterPro" id="IPR036396">
    <property type="entry name" value="Cyt_P450_sf"/>
</dbReference>
<dbReference type="PROSITE" id="PS00086">
    <property type="entry name" value="CYTOCHROME_P450"/>
    <property type="match status" value="1"/>
</dbReference>
<keyword evidence="3" id="KW-0479">Metal-binding</keyword>
<dbReference type="FunFam" id="1.10.630.10:FF:000018">
    <property type="entry name" value="Cytochrome P450 monooxygenase"/>
    <property type="match status" value="1"/>
</dbReference>
<reference evidence="7" key="1">
    <citation type="submission" date="2020-05" db="EMBL/GenBank/DDBJ databases">
        <authorList>
            <person name="Chiriac C."/>
            <person name="Salcher M."/>
            <person name="Ghai R."/>
            <person name="Kavagutti S V."/>
        </authorList>
    </citation>
    <scope>NUCLEOTIDE SEQUENCE</scope>
</reference>
<dbReference type="InterPro" id="IPR017972">
    <property type="entry name" value="Cyt_P450_CS"/>
</dbReference>
<protein>
    <submittedName>
        <fullName evidence="7">Unannotated protein</fullName>
    </submittedName>
</protein>
<dbReference type="PRINTS" id="PR00385">
    <property type="entry name" value="P450"/>
</dbReference>
<evidence type="ECO:0000256" key="6">
    <source>
        <dbReference type="ARBA" id="ARBA00023033"/>
    </source>
</evidence>
<gene>
    <name evidence="7" type="ORF">UFOPK3381_00461</name>
</gene>